<dbReference type="SMART" id="SM00986">
    <property type="entry name" value="UDG"/>
    <property type="match status" value="1"/>
</dbReference>
<sequence>MDNGRTRPSVDALRRDIRACRICRDQPIGPPMEREPNPVFVLSDTARICIAGQAPGHLADRSGRPFTDPSGVRLRAWMGVGEDVFYDASRVAIVPMGFCFPGTDPKGGDRPPRAECRQWHPSVFAAMPQLDLILAVGRAAQTWHLPRAGVSLSGQSMTQTVGAWLDRKDELGDGPVILPLPHPSWRNSGWILRNPWFEEMFLPELRRRIAALV</sequence>
<evidence type="ECO:0000313" key="2">
    <source>
        <dbReference type="EMBL" id="KTQ96784.1"/>
    </source>
</evidence>
<gene>
    <name evidence="2" type="ORF">NS226_06595</name>
</gene>
<dbReference type="PATRIC" id="fig|401562.3.peg.608"/>
<feature type="domain" description="Uracil-DNA glycosylase-like" evidence="1">
    <location>
        <begin position="39"/>
        <end position="206"/>
    </location>
</feature>
<protein>
    <submittedName>
        <fullName evidence="2">Uracil-DNA glycosylase</fullName>
    </submittedName>
</protein>
<comment type="caution">
    <text evidence="2">The sequence shown here is derived from an EMBL/GenBank/DDBJ whole genome shotgun (WGS) entry which is preliminary data.</text>
</comment>
<dbReference type="EMBL" id="LDPZ01000013">
    <property type="protein sequence ID" value="KTQ96784.1"/>
    <property type="molecule type" value="Genomic_DNA"/>
</dbReference>
<dbReference type="AlphaFoldDB" id="A0A175RAU5"/>
<dbReference type="PANTHER" id="PTHR42160:SF1">
    <property type="entry name" value="URACIL-DNA GLYCOSYLASE SUPERFAMILY PROTEIN"/>
    <property type="match status" value="1"/>
</dbReference>
<dbReference type="PANTHER" id="PTHR42160">
    <property type="entry name" value="URACIL-DNA GLYCOSYLASE SUPERFAMILY PROTEIN"/>
    <property type="match status" value="1"/>
</dbReference>
<dbReference type="STRING" id="401562.NS365_04040"/>
<dbReference type="Pfam" id="PF03167">
    <property type="entry name" value="UDG"/>
    <property type="match status" value="1"/>
</dbReference>
<evidence type="ECO:0000259" key="1">
    <source>
        <dbReference type="SMART" id="SM00986"/>
    </source>
</evidence>
<dbReference type="InterPro" id="IPR047124">
    <property type="entry name" value="HI_0220.2"/>
</dbReference>
<dbReference type="InterPro" id="IPR036895">
    <property type="entry name" value="Uracil-DNA_glycosylase-like_sf"/>
</dbReference>
<reference evidence="2 3" key="1">
    <citation type="journal article" date="2016" name="Front. Microbiol.">
        <title>Genomic Resource of Rice Seed Associated Bacteria.</title>
        <authorList>
            <person name="Midha S."/>
            <person name="Bansal K."/>
            <person name="Sharma S."/>
            <person name="Kumar N."/>
            <person name="Patil P.P."/>
            <person name="Chaudhry V."/>
            <person name="Patil P.B."/>
        </authorList>
    </citation>
    <scope>NUCLEOTIDE SEQUENCE [LARGE SCALE GENOMIC DNA]</scope>
    <source>
        <strain evidence="2 3">NS226</strain>
    </source>
</reference>
<dbReference type="OrthoDB" id="9789139at2"/>
<evidence type="ECO:0000313" key="3">
    <source>
        <dbReference type="Proteomes" id="UP000078272"/>
    </source>
</evidence>
<name>A0A175RAU5_9HYPH</name>
<accession>A0A175RAU5</accession>
<dbReference type="RefSeq" id="WP_058634298.1">
    <property type="nucleotide sequence ID" value="NZ_LDPZ01000013.1"/>
</dbReference>
<organism evidence="2 3">
    <name type="scientific">Aureimonas ureilytica</name>
    <dbReference type="NCBI Taxonomy" id="401562"/>
    <lineage>
        <taxon>Bacteria</taxon>
        <taxon>Pseudomonadati</taxon>
        <taxon>Pseudomonadota</taxon>
        <taxon>Alphaproteobacteria</taxon>
        <taxon>Hyphomicrobiales</taxon>
        <taxon>Aurantimonadaceae</taxon>
        <taxon>Aureimonas</taxon>
    </lineage>
</organism>
<dbReference type="InterPro" id="IPR005122">
    <property type="entry name" value="Uracil-DNA_glycosylase-like"/>
</dbReference>
<dbReference type="Gene3D" id="3.40.470.10">
    <property type="entry name" value="Uracil-DNA glycosylase-like domain"/>
    <property type="match status" value="1"/>
</dbReference>
<dbReference type="Proteomes" id="UP000078272">
    <property type="component" value="Unassembled WGS sequence"/>
</dbReference>
<proteinExistence type="predicted"/>
<dbReference type="SMART" id="SM00987">
    <property type="entry name" value="UreE_C"/>
    <property type="match status" value="1"/>
</dbReference>
<dbReference type="CDD" id="cd10033">
    <property type="entry name" value="UDG_like"/>
    <property type="match status" value="1"/>
</dbReference>
<dbReference type="SUPFAM" id="SSF52141">
    <property type="entry name" value="Uracil-DNA glycosylase-like"/>
    <property type="match status" value="1"/>
</dbReference>